<dbReference type="Gene3D" id="1.25.40.10">
    <property type="entry name" value="Tetratricopeptide repeat domain"/>
    <property type="match status" value="1"/>
</dbReference>
<dbReference type="GO" id="GO:0019005">
    <property type="term" value="C:SCF ubiquitin ligase complex"/>
    <property type="evidence" value="ECO:0007669"/>
    <property type="project" value="TreeGrafter"/>
</dbReference>
<dbReference type="InterPro" id="IPR011990">
    <property type="entry name" value="TPR-like_helical_dom_sf"/>
</dbReference>
<dbReference type="PANTHER" id="PTHR13318:SF95">
    <property type="entry name" value="F-BOX PROTEIN YLR352W"/>
    <property type="match status" value="1"/>
</dbReference>
<dbReference type="SUPFAM" id="SSF52047">
    <property type="entry name" value="RNI-like"/>
    <property type="match status" value="1"/>
</dbReference>
<sequence>MTNKDYIDWSTLLKDPTITAEHRNGKSRIVAATEILQQTVNQLARVLNERARLLANSAQFKTALRDAAVIRALFPRSSLGYLCTGDIYCQQGYYAAAIAIYDQGLKTVPRSNPYYPQMQRHCLTAVANNNKRIDFISRLPLDVVITNIVPRINPEYFSESSCDILYVSRAWRERILKQPNGLVFKFGPHVTILKHGHDQLIRFAPYVRKLDGILLNDVRLDDLFSQADFSNLKHIDLNCNYNTPPYPFLKGLEVISGSLTHLTLSGCFFIELRDILQSCPNLVSLKADGIDPTMPSSPSIRFPNITHLSLGDATKLDITNEEIADILSRFPSLLWLEILFVNDSIVLAILDEFCPYLKVLYYRCLSADFHQATEYILPKEKGITTAHLRRSANCFPDDLIKFMFLNRHSLEELYIDGEIMMDDHALWEISNGRLEQRRVLNPLDLDPRQSGPLFTRLVDLCFVESATTFDVPFAQWILLNAPNVKSIELDEAFIQPEVSNAMIPLKHLSKLEINFVSGTSDSVNIGIKQFLNHHIALGDDSTLEHIIVNMGRCMSRVKWIRLLARFKGLKKLELNVSTMTPTCRSIFEDIGYGCPALEELWLTVDDTELDQGLLAPLRQFSSLKRLAIGVDTISKADLHTLASLSSLERLVLKCNVPDDILVLLKSRIPKVYMYQSQIV</sequence>
<gene>
    <name evidence="1" type="ORF">LRAMOSA09005</name>
</gene>
<dbReference type="EMBL" id="LK023320">
    <property type="protein sequence ID" value="CDS06477.1"/>
    <property type="molecule type" value="Genomic_DNA"/>
</dbReference>
<dbReference type="GO" id="GO:0031146">
    <property type="term" value="P:SCF-dependent proteasomal ubiquitin-dependent protein catabolic process"/>
    <property type="evidence" value="ECO:0007669"/>
    <property type="project" value="TreeGrafter"/>
</dbReference>
<organism evidence="1">
    <name type="scientific">Lichtheimia ramosa</name>
    <dbReference type="NCBI Taxonomy" id="688394"/>
    <lineage>
        <taxon>Eukaryota</taxon>
        <taxon>Fungi</taxon>
        <taxon>Fungi incertae sedis</taxon>
        <taxon>Mucoromycota</taxon>
        <taxon>Mucoromycotina</taxon>
        <taxon>Mucoromycetes</taxon>
        <taxon>Mucorales</taxon>
        <taxon>Lichtheimiaceae</taxon>
        <taxon>Lichtheimia</taxon>
    </lineage>
</organism>
<evidence type="ECO:0000313" key="1">
    <source>
        <dbReference type="EMBL" id="CDS06477.1"/>
    </source>
</evidence>
<proteinExistence type="predicted"/>
<name>A0A077WIR0_9FUNG</name>
<reference evidence="1" key="1">
    <citation type="journal article" date="2014" name="Genome Announc.">
        <title>De novo whole-genome sequence and genome annotation of Lichtheimia ramosa.</title>
        <authorList>
            <person name="Linde J."/>
            <person name="Schwartze V."/>
            <person name="Binder U."/>
            <person name="Lass-Florl C."/>
            <person name="Voigt K."/>
            <person name="Horn F."/>
        </authorList>
    </citation>
    <scope>NUCLEOTIDE SEQUENCE</scope>
    <source>
        <strain evidence="1">JMRC FSU:6197</strain>
    </source>
</reference>
<accession>A0A077WIR0</accession>
<dbReference type="PANTHER" id="PTHR13318">
    <property type="entry name" value="PARTNER OF PAIRED, ISOFORM B-RELATED"/>
    <property type="match status" value="1"/>
</dbReference>
<dbReference type="AlphaFoldDB" id="A0A077WIR0"/>
<dbReference type="OrthoDB" id="2243253at2759"/>
<dbReference type="Gene3D" id="3.80.10.10">
    <property type="entry name" value="Ribonuclease Inhibitor"/>
    <property type="match status" value="2"/>
</dbReference>
<dbReference type="InterPro" id="IPR032675">
    <property type="entry name" value="LRR_dom_sf"/>
</dbReference>
<dbReference type="SUPFAM" id="SSF48452">
    <property type="entry name" value="TPR-like"/>
    <property type="match status" value="1"/>
</dbReference>
<protein>
    <submittedName>
        <fullName evidence="1">Uncharacterized protein</fullName>
    </submittedName>
</protein>